<proteinExistence type="inferred from homology"/>
<comment type="similarity">
    <text evidence="1">Belongs to the universal stress protein A family.</text>
</comment>
<protein>
    <submittedName>
        <fullName evidence="3">Universal stress protein</fullName>
    </submittedName>
</protein>
<dbReference type="PRINTS" id="PR01438">
    <property type="entry name" value="UNVRSLSTRESS"/>
</dbReference>
<evidence type="ECO:0000313" key="4">
    <source>
        <dbReference type="Proteomes" id="UP001500420"/>
    </source>
</evidence>
<dbReference type="RefSeq" id="WP_343772571.1">
    <property type="nucleotide sequence ID" value="NZ_BAAADV010000001.1"/>
</dbReference>
<dbReference type="InterPro" id="IPR006015">
    <property type="entry name" value="Universal_stress_UspA"/>
</dbReference>
<sequence length="158" mass="16973">MNANELDAAGDPLSVERVLVPVDGSDESTRAVEYAVAIADRYDAAVSAVYVVGEDVVRGLESGDLDEDDVAENNQAYLETVSEIGAEEGVPVDTTIAFGFSTRRKTRHPGSVVLDVAEEVEADFLVIPRESHTDDEPDVLEKAAEYTLLYASQPVLSV</sequence>
<name>A0AAV3T774_9EURY</name>
<feature type="domain" description="UspA" evidence="2">
    <location>
        <begin position="16"/>
        <end position="157"/>
    </location>
</feature>
<dbReference type="InterPro" id="IPR006016">
    <property type="entry name" value="UspA"/>
</dbReference>
<dbReference type="InterPro" id="IPR014729">
    <property type="entry name" value="Rossmann-like_a/b/a_fold"/>
</dbReference>
<evidence type="ECO:0000313" key="3">
    <source>
        <dbReference type="EMBL" id="GAA0665264.1"/>
    </source>
</evidence>
<dbReference type="EMBL" id="BAAADV010000001">
    <property type="protein sequence ID" value="GAA0665264.1"/>
    <property type="molecule type" value="Genomic_DNA"/>
</dbReference>
<dbReference type="PANTHER" id="PTHR46268:SF6">
    <property type="entry name" value="UNIVERSAL STRESS PROTEIN UP12"/>
    <property type="match status" value="1"/>
</dbReference>
<gene>
    <name evidence="3" type="ORF">GCM10009020_07870</name>
</gene>
<dbReference type="SUPFAM" id="SSF52402">
    <property type="entry name" value="Adenine nucleotide alpha hydrolases-like"/>
    <property type="match status" value="1"/>
</dbReference>
<accession>A0AAV3T774</accession>
<dbReference type="CDD" id="cd00293">
    <property type="entry name" value="USP-like"/>
    <property type="match status" value="1"/>
</dbReference>
<reference evidence="3 4" key="1">
    <citation type="journal article" date="2019" name="Int. J. Syst. Evol. Microbiol.">
        <title>The Global Catalogue of Microorganisms (GCM) 10K type strain sequencing project: providing services to taxonomists for standard genome sequencing and annotation.</title>
        <authorList>
            <consortium name="The Broad Institute Genomics Platform"/>
            <consortium name="The Broad Institute Genome Sequencing Center for Infectious Disease"/>
            <person name="Wu L."/>
            <person name="Ma J."/>
        </authorList>
    </citation>
    <scope>NUCLEOTIDE SEQUENCE [LARGE SCALE GENOMIC DNA]</scope>
    <source>
        <strain evidence="3 4">JCM 16328</strain>
    </source>
</reference>
<dbReference type="AlphaFoldDB" id="A0AAV3T774"/>
<dbReference type="Proteomes" id="UP001500420">
    <property type="component" value="Unassembled WGS sequence"/>
</dbReference>
<organism evidence="3 4">
    <name type="scientific">Natronoarchaeum mannanilyticum</name>
    <dbReference type="NCBI Taxonomy" id="926360"/>
    <lineage>
        <taxon>Archaea</taxon>
        <taxon>Methanobacteriati</taxon>
        <taxon>Methanobacteriota</taxon>
        <taxon>Stenosarchaea group</taxon>
        <taxon>Halobacteria</taxon>
        <taxon>Halobacteriales</taxon>
        <taxon>Natronoarchaeaceae</taxon>
    </lineage>
</organism>
<dbReference type="PANTHER" id="PTHR46268">
    <property type="entry name" value="STRESS RESPONSE PROTEIN NHAX"/>
    <property type="match status" value="1"/>
</dbReference>
<keyword evidence="4" id="KW-1185">Reference proteome</keyword>
<dbReference type="Gene3D" id="3.40.50.620">
    <property type="entry name" value="HUPs"/>
    <property type="match status" value="1"/>
</dbReference>
<dbReference type="Pfam" id="PF00582">
    <property type="entry name" value="Usp"/>
    <property type="match status" value="1"/>
</dbReference>
<evidence type="ECO:0000259" key="2">
    <source>
        <dbReference type="Pfam" id="PF00582"/>
    </source>
</evidence>
<comment type="caution">
    <text evidence="3">The sequence shown here is derived from an EMBL/GenBank/DDBJ whole genome shotgun (WGS) entry which is preliminary data.</text>
</comment>
<evidence type="ECO:0000256" key="1">
    <source>
        <dbReference type="ARBA" id="ARBA00008791"/>
    </source>
</evidence>